<name>A0A136IVR6_9PEZI</name>
<reference evidence="4" key="1">
    <citation type="submission" date="2016-02" db="EMBL/GenBank/DDBJ databases">
        <title>Draft genome sequence of Microdochium bolleyi, a fungal endophyte of beachgrass.</title>
        <authorList>
            <consortium name="DOE Joint Genome Institute"/>
            <person name="David A.S."/>
            <person name="May G."/>
            <person name="Haridas S."/>
            <person name="Lim J."/>
            <person name="Wang M."/>
            <person name="Labutti K."/>
            <person name="Lipzen A."/>
            <person name="Barry K."/>
            <person name="Grigoriev I.V."/>
        </authorList>
    </citation>
    <scope>NUCLEOTIDE SEQUENCE [LARGE SCALE GENOMIC DNA]</scope>
    <source>
        <strain evidence="4">J235TASD1</strain>
    </source>
</reference>
<dbReference type="EMBL" id="KQ964256">
    <property type="protein sequence ID" value="KXJ89134.1"/>
    <property type="molecule type" value="Genomic_DNA"/>
</dbReference>
<feature type="domain" description="Methyltransferase" evidence="2">
    <location>
        <begin position="107"/>
        <end position="147"/>
    </location>
</feature>
<dbReference type="InterPro" id="IPR041698">
    <property type="entry name" value="Methyltransf_25"/>
</dbReference>
<evidence type="ECO:0000259" key="2">
    <source>
        <dbReference type="Pfam" id="PF13649"/>
    </source>
</evidence>
<evidence type="ECO:0000313" key="4">
    <source>
        <dbReference type="Proteomes" id="UP000070501"/>
    </source>
</evidence>
<dbReference type="STRING" id="196109.A0A136IVR6"/>
<dbReference type="InterPro" id="IPR029063">
    <property type="entry name" value="SAM-dependent_MTases_sf"/>
</dbReference>
<dbReference type="Pfam" id="PF13649">
    <property type="entry name" value="Methyltransf_25"/>
    <property type="match status" value="1"/>
</dbReference>
<protein>
    <recommendedName>
        <fullName evidence="2">Methyltransferase domain-containing protein</fullName>
    </recommendedName>
</protein>
<evidence type="ECO:0000256" key="1">
    <source>
        <dbReference type="SAM" id="MobiDB-lite"/>
    </source>
</evidence>
<accession>A0A136IVR6</accession>
<dbReference type="Proteomes" id="UP000070501">
    <property type="component" value="Unassembled WGS sequence"/>
</dbReference>
<feature type="non-terminal residue" evidence="3">
    <location>
        <position position="149"/>
    </location>
</feature>
<dbReference type="Gene3D" id="3.40.50.150">
    <property type="entry name" value="Vaccinia Virus protein VP39"/>
    <property type="match status" value="1"/>
</dbReference>
<dbReference type="InParanoid" id="A0A136IVR6"/>
<feature type="compositionally biased region" description="Polar residues" evidence="1">
    <location>
        <begin position="1"/>
        <end position="27"/>
    </location>
</feature>
<sequence length="149" mass="16029">MLSSRQLHSNATQIPSSRTETYSQLSRPSAIRVAESHNMAADKHSQQQSSPSHGGFTTGYSKNVQDRYAARTVANSGTYLLPYLDRLNSSNPGSSNNTPGRPAFTFLDVGCGPGSITVDFAQRYPQAFFVGVDPGITFVEAARARAADL</sequence>
<evidence type="ECO:0000313" key="3">
    <source>
        <dbReference type="EMBL" id="KXJ89134.1"/>
    </source>
</evidence>
<feature type="non-terminal residue" evidence="3">
    <location>
        <position position="1"/>
    </location>
</feature>
<gene>
    <name evidence="3" type="ORF">Micbo1qcDRAFT_165907</name>
</gene>
<keyword evidence="4" id="KW-1185">Reference proteome</keyword>
<organism evidence="3 4">
    <name type="scientific">Microdochium bolleyi</name>
    <dbReference type="NCBI Taxonomy" id="196109"/>
    <lineage>
        <taxon>Eukaryota</taxon>
        <taxon>Fungi</taxon>
        <taxon>Dikarya</taxon>
        <taxon>Ascomycota</taxon>
        <taxon>Pezizomycotina</taxon>
        <taxon>Sordariomycetes</taxon>
        <taxon>Xylariomycetidae</taxon>
        <taxon>Xylariales</taxon>
        <taxon>Microdochiaceae</taxon>
        <taxon>Microdochium</taxon>
    </lineage>
</organism>
<dbReference type="OrthoDB" id="10017101at2759"/>
<feature type="region of interest" description="Disordered" evidence="1">
    <location>
        <begin position="1"/>
        <end position="60"/>
    </location>
</feature>
<proteinExistence type="predicted"/>
<dbReference type="AlphaFoldDB" id="A0A136IVR6"/>
<dbReference type="SUPFAM" id="SSF53335">
    <property type="entry name" value="S-adenosyl-L-methionine-dependent methyltransferases"/>
    <property type="match status" value="1"/>
</dbReference>